<feature type="transmembrane region" description="Helical" evidence="7">
    <location>
        <begin position="113"/>
        <end position="130"/>
    </location>
</feature>
<comment type="similarity">
    <text evidence="2">Belongs to the drug/metabolite transporter (DMT) superfamily. Plant drug/metabolite exporter (P-DME) (TC 2.A.7.4) family.</text>
</comment>
<dbReference type="InterPro" id="IPR000620">
    <property type="entry name" value="EamA_dom"/>
</dbReference>
<organism evidence="10 11">
    <name type="scientific">Coccomyxa subellipsoidea</name>
    <dbReference type="NCBI Taxonomy" id="248742"/>
    <lineage>
        <taxon>Eukaryota</taxon>
        <taxon>Viridiplantae</taxon>
        <taxon>Chlorophyta</taxon>
        <taxon>core chlorophytes</taxon>
        <taxon>Trebouxiophyceae</taxon>
        <taxon>Trebouxiophyceae incertae sedis</taxon>
        <taxon>Coccomyxaceae</taxon>
        <taxon>Coccomyxa</taxon>
    </lineage>
</organism>
<keyword evidence="11" id="KW-1185">Reference proteome</keyword>
<evidence type="ECO:0000256" key="3">
    <source>
        <dbReference type="ARBA" id="ARBA00022475"/>
    </source>
</evidence>
<keyword evidence="8" id="KW-0732">Signal</keyword>
<evidence type="ECO:0000256" key="2">
    <source>
        <dbReference type="ARBA" id="ARBA00007635"/>
    </source>
</evidence>
<feature type="transmembrane region" description="Helical" evidence="7">
    <location>
        <begin position="86"/>
        <end position="106"/>
    </location>
</feature>
<feature type="transmembrane region" description="Helical" evidence="7">
    <location>
        <begin position="172"/>
        <end position="191"/>
    </location>
</feature>
<feature type="domain" description="EamA" evidence="9">
    <location>
        <begin position="140"/>
        <end position="290"/>
    </location>
</feature>
<dbReference type="EMBL" id="JALJOT010000006">
    <property type="protein sequence ID" value="KAK9909334.1"/>
    <property type="molecule type" value="Genomic_DNA"/>
</dbReference>
<keyword evidence="5 7" id="KW-1133">Transmembrane helix</keyword>
<feature type="chain" id="PRO_5045403467" description="EamA domain-containing protein" evidence="8">
    <location>
        <begin position="16"/>
        <end position="316"/>
    </location>
</feature>
<dbReference type="InterPro" id="IPR037185">
    <property type="entry name" value="EmrE-like"/>
</dbReference>
<feature type="signal peptide" evidence="8">
    <location>
        <begin position="1"/>
        <end position="15"/>
    </location>
</feature>
<comment type="caution">
    <text evidence="10">The sequence shown here is derived from an EMBL/GenBank/DDBJ whole genome shotgun (WGS) entry which is preliminary data.</text>
</comment>
<evidence type="ECO:0000256" key="6">
    <source>
        <dbReference type="ARBA" id="ARBA00023136"/>
    </source>
</evidence>
<evidence type="ECO:0000256" key="8">
    <source>
        <dbReference type="SAM" id="SignalP"/>
    </source>
</evidence>
<feature type="transmembrane region" description="Helical" evidence="7">
    <location>
        <begin position="252"/>
        <end position="270"/>
    </location>
</feature>
<dbReference type="SUPFAM" id="SSF103481">
    <property type="entry name" value="Multidrug resistance efflux transporter EmrE"/>
    <property type="match status" value="2"/>
</dbReference>
<gene>
    <name evidence="10" type="ORF">WJX75_000713</name>
</gene>
<keyword evidence="3" id="KW-1003">Cell membrane</keyword>
<feature type="transmembrane region" description="Helical" evidence="7">
    <location>
        <begin position="142"/>
        <end position="160"/>
    </location>
</feature>
<feature type="transmembrane region" description="Helical" evidence="7">
    <location>
        <begin position="277"/>
        <end position="296"/>
    </location>
</feature>
<evidence type="ECO:0000256" key="1">
    <source>
        <dbReference type="ARBA" id="ARBA00004651"/>
    </source>
</evidence>
<dbReference type="Pfam" id="PF00892">
    <property type="entry name" value="EamA"/>
    <property type="match status" value="2"/>
</dbReference>
<evidence type="ECO:0000256" key="4">
    <source>
        <dbReference type="ARBA" id="ARBA00022692"/>
    </source>
</evidence>
<feature type="transmembrane region" description="Helical" evidence="7">
    <location>
        <begin position="60"/>
        <end position="80"/>
    </location>
</feature>
<name>A0ABR2YQQ3_9CHLO</name>
<keyword evidence="4 7" id="KW-0812">Transmembrane</keyword>
<dbReference type="PANTHER" id="PTHR42920">
    <property type="entry name" value="OS03G0707200 PROTEIN-RELATED"/>
    <property type="match status" value="1"/>
</dbReference>
<reference evidence="10 11" key="1">
    <citation type="journal article" date="2024" name="Nat. Commun.">
        <title>Phylogenomics reveals the evolutionary origins of lichenization in chlorophyte algae.</title>
        <authorList>
            <person name="Puginier C."/>
            <person name="Libourel C."/>
            <person name="Otte J."/>
            <person name="Skaloud P."/>
            <person name="Haon M."/>
            <person name="Grisel S."/>
            <person name="Petersen M."/>
            <person name="Berrin J.G."/>
            <person name="Delaux P.M."/>
            <person name="Dal Grande F."/>
            <person name="Keller J."/>
        </authorList>
    </citation>
    <scope>NUCLEOTIDE SEQUENCE [LARGE SCALE GENOMIC DNA]</scope>
    <source>
        <strain evidence="10 11">SAG 216-7</strain>
    </source>
</reference>
<sequence>MGLVLLNLLVVLCASNWVVVKDCEHSFDPYVFALFRFTVAALAFSPFLKKALTSKLIRRGGLELGFWMALGYLTQAQGLITTDASRASFISTFTVLVVPMLAGASGKAHVKPLTYFSALMALLGVALLVEKGGAFNPTQGDLWSLASAIFFGVQVFRTEIISRRLNKSATMPLMAAALTTVAGTSLLATAVTHPHVSAHEVQNLLALPAQVHAMIQGGIPWWQIMYTGLMSTDAVLMIEVVALHDVSSTDAAIIYTMEPVLGAGLAYVVLGERWGSLGWLGAALIIASSLAAQIVGTEEEVTPEQPKSKQLKGSRR</sequence>
<protein>
    <recommendedName>
        <fullName evidence="9">EamA domain-containing protein</fullName>
    </recommendedName>
</protein>
<evidence type="ECO:0000259" key="9">
    <source>
        <dbReference type="Pfam" id="PF00892"/>
    </source>
</evidence>
<keyword evidence="6 7" id="KW-0472">Membrane</keyword>
<feature type="transmembrane region" description="Helical" evidence="7">
    <location>
        <begin position="30"/>
        <end position="48"/>
    </location>
</feature>
<comment type="subcellular location">
    <subcellularLocation>
        <location evidence="1">Cell membrane</location>
        <topology evidence="1">Multi-pass membrane protein</topology>
    </subcellularLocation>
</comment>
<dbReference type="InterPro" id="IPR051258">
    <property type="entry name" value="Diverse_Substrate_Transporter"/>
</dbReference>
<evidence type="ECO:0000256" key="5">
    <source>
        <dbReference type="ARBA" id="ARBA00022989"/>
    </source>
</evidence>
<proteinExistence type="inferred from homology"/>
<evidence type="ECO:0000313" key="10">
    <source>
        <dbReference type="EMBL" id="KAK9909334.1"/>
    </source>
</evidence>
<feature type="domain" description="EamA" evidence="9">
    <location>
        <begin position="2"/>
        <end position="129"/>
    </location>
</feature>
<evidence type="ECO:0000313" key="11">
    <source>
        <dbReference type="Proteomes" id="UP001491310"/>
    </source>
</evidence>
<accession>A0ABR2YQQ3</accession>
<dbReference type="PANTHER" id="PTHR42920:SF26">
    <property type="entry name" value="OS03G0707200 PROTEIN"/>
    <property type="match status" value="1"/>
</dbReference>
<dbReference type="Proteomes" id="UP001491310">
    <property type="component" value="Unassembled WGS sequence"/>
</dbReference>
<evidence type="ECO:0000256" key="7">
    <source>
        <dbReference type="SAM" id="Phobius"/>
    </source>
</evidence>